<evidence type="ECO:0000313" key="5">
    <source>
        <dbReference type="Proteomes" id="UP000837801"/>
    </source>
</evidence>
<dbReference type="PANTHER" id="PTHR15454">
    <property type="entry name" value="NISCHARIN RELATED"/>
    <property type="match status" value="1"/>
</dbReference>
<dbReference type="PROSITE" id="PS51450">
    <property type="entry name" value="LRR"/>
    <property type="match status" value="1"/>
</dbReference>
<dbReference type="SMART" id="SM00365">
    <property type="entry name" value="LRR_SD22"/>
    <property type="match status" value="6"/>
</dbReference>
<feature type="region of interest" description="Disordered" evidence="3">
    <location>
        <begin position="328"/>
        <end position="387"/>
    </location>
</feature>
<evidence type="ECO:0000256" key="3">
    <source>
        <dbReference type="SAM" id="MobiDB-lite"/>
    </source>
</evidence>
<dbReference type="Proteomes" id="UP000837801">
    <property type="component" value="Unassembled WGS sequence"/>
</dbReference>
<feature type="compositionally biased region" description="Low complexity" evidence="3">
    <location>
        <begin position="355"/>
        <end position="370"/>
    </location>
</feature>
<dbReference type="AlphaFoldDB" id="A0A9P0VX01"/>
<organism evidence="4 5">
    <name type="scientific">[Candida] railenensis</name>
    <dbReference type="NCBI Taxonomy" id="45579"/>
    <lineage>
        <taxon>Eukaryota</taxon>
        <taxon>Fungi</taxon>
        <taxon>Dikarya</taxon>
        <taxon>Ascomycota</taxon>
        <taxon>Saccharomycotina</taxon>
        <taxon>Pichiomycetes</taxon>
        <taxon>Debaryomycetaceae</taxon>
        <taxon>Kurtzmaniella</taxon>
    </lineage>
</organism>
<sequence length="946" mass="104507">MSGADDIQSIQTDDNIAIISSDAAIVSKTDLHSEKPESTKTTTMKMANELKEEIKDSTMDITEDPIITQVLDSNILPDQNSSKSSETDNTIGVLNVEDPNFTNLLKTNSSPNGIINGNQEENVLNVDDNDATTSQFASEPLPSSFPTSGSTPAAAKPTKEPSADSHSNPHPVSTSDEKVSASAGSISTLDNKSVANGTTSISNSPSASASNTVAGNISTSSSIEASSGISVSLASNLSKDTAATSTEVPITAHTTHTAHTGVATLNMQALAPSNTNDQPIQDFKTETSVKASPTSVQSTTINQPTSSTSSAYNGNDYLHKKQKLDYSVPTATTPNAPFNQSTYKPATPPYPPNSYPYKPSQQQQIHSPAFTSPPLPPSASSAPPYPVVPSNKKRLVILYDKLRFQHSKQQLEDLQKVTPVDLLTIIELRELEAKKVEVETANPNFQYLNICIEFNDEFESNLNLLSDFLESNPKILVKIPDIAYHIHFDYDKSWSDVKSFEKEAYSRFLNVLNEVAGKQVVQCSIINKYELKTIYLTERNDLQVLGQEIQEDISKWTNLKVCDYGENFIRFFPGVKFPDGLETLNIGGGYSLETLSGFKIPSRLKTLIASKGCITSIDNVTFPPSLERLDLVDNKIYFLNYVQLPPNLVSLDISQNRVDNLRGVVFPRNLKSLSLAANPIECIKGAKFPESLDYLDLSFLPNESMTGLKFPDSLKELNLQQSMTNTRGLKLPARLLSLNLAQNGVNSINPLKLPNSIQSLHLGKNNIKTLNKVSFPMQLRELYLGDNLITTLKNIQFPLSLEILDMDMDPEWEEHEKYITTLKDVVFPPNLKVLKLRGHKIKSLESFEFPFYLEHLCLAYNELKIVRNIKFGRNLKILDLSGNNELAGIDMFYIPESVIDLRIAEHQVSQLPGYVIERANSKQLTISVSPWRGYGHHSIDIHNPQH</sequence>
<keyword evidence="2" id="KW-0677">Repeat</keyword>
<keyword evidence="5" id="KW-1185">Reference proteome</keyword>
<comment type="caution">
    <text evidence="4">The sequence shown here is derived from an EMBL/GenBank/DDBJ whole genome shotgun (WGS) entry which is preliminary data.</text>
</comment>
<feature type="compositionally biased region" description="Polar residues" evidence="3">
    <location>
        <begin position="286"/>
        <end position="313"/>
    </location>
</feature>
<dbReference type="InterPro" id="IPR032675">
    <property type="entry name" value="LRR_dom_sf"/>
</dbReference>
<dbReference type="InterPro" id="IPR001611">
    <property type="entry name" value="Leu-rich_rpt"/>
</dbReference>
<dbReference type="OrthoDB" id="266138at2759"/>
<feature type="region of interest" description="Disordered" evidence="3">
    <location>
        <begin position="132"/>
        <end position="214"/>
    </location>
</feature>
<gene>
    <name evidence="4" type="ORF">CLIB1423_03S07756</name>
</gene>
<dbReference type="EMBL" id="CAKXYY010000003">
    <property type="protein sequence ID" value="CAH2351502.1"/>
    <property type="molecule type" value="Genomic_DNA"/>
</dbReference>
<protein>
    <submittedName>
        <fullName evidence="4">Uncharacterized protein</fullName>
    </submittedName>
</protein>
<name>A0A9P0VX01_9ASCO</name>
<keyword evidence="1" id="KW-0433">Leucine-rich repeat</keyword>
<dbReference type="GO" id="GO:0005737">
    <property type="term" value="C:cytoplasm"/>
    <property type="evidence" value="ECO:0007669"/>
    <property type="project" value="TreeGrafter"/>
</dbReference>
<evidence type="ECO:0000256" key="2">
    <source>
        <dbReference type="ARBA" id="ARBA00022737"/>
    </source>
</evidence>
<dbReference type="InterPro" id="IPR008615">
    <property type="entry name" value="FNIP"/>
</dbReference>
<feature type="compositionally biased region" description="Low complexity" evidence="3">
    <location>
        <begin position="198"/>
        <end position="214"/>
    </location>
</feature>
<dbReference type="Pfam" id="PF05725">
    <property type="entry name" value="FNIP"/>
    <property type="match status" value="1"/>
</dbReference>
<accession>A0A9P0VX01</accession>
<evidence type="ECO:0000313" key="4">
    <source>
        <dbReference type="EMBL" id="CAH2351502.1"/>
    </source>
</evidence>
<feature type="compositionally biased region" description="Polar residues" evidence="3">
    <location>
        <begin position="164"/>
        <end position="174"/>
    </location>
</feature>
<dbReference type="Gene3D" id="3.80.10.10">
    <property type="entry name" value="Ribonuclease Inhibitor"/>
    <property type="match status" value="3"/>
</dbReference>
<proteinExistence type="predicted"/>
<feature type="compositionally biased region" description="Polar residues" evidence="3">
    <location>
        <begin position="182"/>
        <end position="197"/>
    </location>
</feature>
<feature type="compositionally biased region" description="Pro residues" evidence="3">
    <location>
        <begin position="371"/>
        <end position="387"/>
    </location>
</feature>
<dbReference type="PANTHER" id="PTHR15454:SF56">
    <property type="entry name" value="PROTEIN PHOSPHATASE 1 REGULATORY SUBUNIT 7-RELATED"/>
    <property type="match status" value="1"/>
</dbReference>
<dbReference type="SUPFAM" id="SSF52075">
    <property type="entry name" value="Outer arm dynein light chain 1"/>
    <property type="match status" value="1"/>
</dbReference>
<feature type="compositionally biased region" description="Polar residues" evidence="3">
    <location>
        <begin position="329"/>
        <end position="341"/>
    </location>
</feature>
<evidence type="ECO:0000256" key="1">
    <source>
        <dbReference type="ARBA" id="ARBA00022614"/>
    </source>
</evidence>
<dbReference type="SUPFAM" id="SSF52058">
    <property type="entry name" value="L domain-like"/>
    <property type="match status" value="1"/>
</dbReference>
<reference evidence="4" key="1">
    <citation type="submission" date="2022-03" db="EMBL/GenBank/DDBJ databases">
        <authorList>
            <person name="Legras J.-L."/>
            <person name="Devillers H."/>
            <person name="Grondin C."/>
        </authorList>
    </citation>
    <scope>NUCLEOTIDE SEQUENCE</scope>
    <source>
        <strain evidence="4">CLIB 1423</strain>
    </source>
</reference>
<feature type="region of interest" description="Disordered" evidence="3">
    <location>
        <begin position="286"/>
        <end position="315"/>
    </location>
</feature>